<feature type="domain" description="EGF-like" evidence="2">
    <location>
        <begin position="179"/>
        <end position="215"/>
    </location>
</feature>
<keyword evidence="4" id="KW-1185">Reference proteome</keyword>
<gene>
    <name evidence="3" type="ORF">ODALV1_LOCUS5487</name>
</gene>
<comment type="caution">
    <text evidence="3">The sequence shown here is derived from an EMBL/GenBank/DDBJ whole genome shotgun (WGS) entry which is preliminary data.</text>
</comment>
<dbReference type="Pfam" id="PF01683">
    <property type="entry name" value="EB"/>
    <property type="match status" value="1"/>
</dbReference>
<feature type="domain" description="EGF-like" evidence="2">
    <location>
        <begin position="661"/>
        <end position="688"/>
    </location>
</feature>
<sequence length="896" mass="99321">MCNARTFSCVTFFSFLTFSISLGIITSVPYPDDDSGKKYGDSCESMEYCHGELVSCQHGTCSCFTPEDMIYDDHSHGCVVLAGRKCEINSEIWKVSVNCIEDAYCDENGVCLCSKGFYHSSNGTCIKKKIYKETCVNDQECDSTASKTLVCVNGACSCDKRGQVYDERRQACVAVVDSECEKEDEDIECISNGICRQGRCVCKQGYAKSTSGKCDLGFGAECNSVEGQRCADIYFTCINGHCQCKHPLHQVFDERTQECVSMVYGPCTFPKKDFMGKTKNVTGIYDIQKCIKNSLCVDKGFYSECECKPGYVQAKVGTCAPGYMESCDVDECEPTLYCRNNRCDCLDYLQTYDPTIKQCVGLVGSRCSKDKPNCVEFASCVITEAEISGQCICDKYSLEIANRTCASVIEALHNTGTMYQAHKFFFVNPINWFTSQILILQLLAEVSPNDFSRTIISDQDQILITPVKRLSFYGESCEVTSDCASHTGLTCSNSTCLCASGFIARLNPDKLLESKTTECVIRAGSKCGVIDNTVQTSEDTGVSKTYKRPFTTYLWSKFRKSIPFLDGQVSDSECVDNSYCVQGICTCLPGYFRDHRGLCLKKRTLFQPCRENDHCRSSEGLVCDQGKCQCTRSMVFDRIARKCYLPAGSVCDAYSSDIDMECVRNSECSNDRCVCLAGFTPSSDGTCGVAYGQSCNGKEKICSDIQLMCRSGSCQCKYPIHQIYNATLNQCLSKPDGPCDPNYLEPGTGNNTAFSFKCVPFSECKLSEEEGATPFKYSCKCKNGYAESQIGECDPSYSAVCNEDDDCDSVAQLSCINGICSCPDKMLSFDWTKRKCVGKVGARCKFIQLERFLSMRVDVPTECVHNAICVENVFRLDGRCQCKSNYTHSTTYEKCI</sequence>
<dbReference type="SMART" id="SM00181">
    <property type="entry name" value="EGF"/>
    <property type="match status" value="9"/>
</dbReference>
<feature type="domain" description="EGF-like" evidence="2">
    <location>
        <begin position="573"/>
        <end position="600"/>
    </location>
</feature>
<feature type="domain" description="EGF-like" evidence="2">
    <location>
        <begin position="482"/>
        <end position="520"/>
    </location>
</feature>
<dbReference type="InterPro" id="IPR006149">
    <property type="entry name" value="EB_dom"/>
</dbReference>
<feature type="signal peptide" evidence="1">
    <location>
        <begin position="1"/>
        <end position="21"/>
    </location>
</feature>
<feature type="chain" id="PRO_5045432889" description="EGF-like domain-containing protein" evidence="1">
    <location>
        <begin position="22"/>
        <end position="896"/>
    </location>
</feature>
<dbReference type="InterPro" id="IPR000742">
    <property type="entry name" value="EGF"/>
</dbReference>
<dbReference type="PANTHER" id="PTHR39069">
    <property type="entry name" value="ECDYSONE-INDUCIBLE GENE E1, ISOFORM A"/>
    <property type="match status" value="1"/>
</dbReference>
<feature type="domain" description="EGF-like" evidence="2">
    <location>
        <begin position="366"/>
        <end position="406"/>
    </location>
</feature>
<keyword evidence="1" id="KW-0732">Signal</keyword>
<proteinExistence type="predicted"/>
<dbReference type="EMBL" id="CAXLJM020000016">
    <property type="protein sequence ID" value="CAL8083445.1"/>
    <property type="molecule type" value="Genomic_DNA"/>
</dbReference>
<protein>
    <recommendedName>
        <fullName evidence="2">EGF-like domain-containing protein</fullName>
    </recommendedName>
</protein>
<evidence type="ECO:0000256" key="1">
    <source>
        <dbReference type="SAM" id="SignalP"/>
    </source>
</evidence>
<feature type="domain" description="EGF-like" evidence="2">
    <location>
        <begin position="738"/>
        <end position="794"/>
    </location>
</feature>
<feature type="domain" description="EGF-like" evidence="2">
    <location>
        <begin position="266"/>
        <end position="320"/>
    </location>
</feature>
<name>A0ABP1Q172_9HEXA</name>
<dbReference type="PANTHER" id="PTHR39069:SF8">
    <property type="entry name" value="FI17111P1"/>
    <property type="match status" value="1"/>
</dbReference>
<accession>A0ABP1Q172</accession>
<reference evidence="3 4" key="1">
    <citation type="submission" date="2024-08" db="EMBL/GenBank/DDBJ databases">
        <authorList>
            <person name="Cucini C."/>
            <person name="Frati F."/>
        </authorList>
    </citation>
    <scope>NUCLEOTIDE SEQUENCE [LARGE SCALE GENOMIC DNA]</scope>
</reference>
<feature type="domain" description="EGF-like" evidence="2">
    <location>
        <begin position="843"/>
        <end position="896"/>
    </location>
</feature>
<evidence type="ECO:0000313" key="4">
    <source>
        <dbReference type="Proteomes" id="UP001642540"/>
    </source>
</evidence>
<dbReference type="Proteomes" id="UP001642540">
    <property type="component" value="Unassembled WGS sequence"/>
</dbReference>
<organism evidence="3 4">
    <name type="scientific">Orchesella dallaii</name>
    <dbReference type="NCBI Taxonomy" id="48710"/>
    <lineage>
        <taxon>Eukaryota</taxon>
        <taxon>Metazoa</taxon>
        <taxon>Ecdysozoa</taxon>
        <taxon>Arthropoda</taxon>
        <taxon>Hexapoda</taxon>
        <taxon>Collembola</taxon>
        <taxon>Entomobryomorpha</taxon>
        <taxon>Entomobryoidea</taxon>
        <taxon>Orchesellidae</taxon>
        <taxon>Orchesellinae</taxon>
        <taxon>Orchesella</taxon>
    </lineage>
</organism>
<feature type="domain" description="EGF-like" evidence="2">
    <location>
        <begin position="85"/>
        <end position="126"/>
    </location>
</feature>
<evidence type="ECO:0000259" key="2">
    <source>
        <dbReference type="SMART" id="SM00181"/>
    </source>
</evidence>
<evidence type="ECO:0000313" key="3">
    <source>
        <dbReference type="EMBL" id="CAL8083445.1"/>
    </source>
</evidence>